<sequence length="61" mass="6850">MSDKYENPKNYPVDAAYQVVLEMVKAGAFNSVSDRGGAFVGTFDKIKERFEELQKEGTSQQ</sequence>
<reference evidence="1" key="1">
    <citation type="submission" date="2023-04" db="EMBL/GenBank/DDBJ databases">
        <title>APH(3)-Id, a novel chromosomal aminoglycoside phosphotransferase, identified from an environmental isolate of Kluyvera intermedia DW18.</title>
        <authorList>
            <person name="Sha Y."/>
        </authorList>
    </citation>
    <scope>NUCLEOTIDE SEQUENCE</scope>
    <source>
        <strain evidence="1">DW18</strain>
    </source>
</reference>
<accession>A0AA95JYY8</accession>
<evidence type="ECO:0000313" key="1">
    <source>
        <dbReference type="EMBL" id="WGL54471.1"/>
    </source>
</evidence>
<gene>
    <name evidence="1" type="ORF">QBD33_12280</name>
</gene>
<dbReference type="Proteomes" id="UP001177527">
    <property type="component" value="Chromosome"/>
</dbReference>
<dbReference type="EMBL" id="CP123488">
    <property type="protein sequence ID" value="WGL54471.1"/>
    <property type="molecule type" value="Genomic_DNA"/>
</dbReference>
<dbReference type="AlphaFoldDB" id="A0AA95JYY8"/>
<protein>
    <submittedName>
        <fullName evidence="1">Uncharacterized protein</fullName>
    </submittedName>
</protein>
<organism evidence="1 2">
    <name type="scientific">Kluyvera intermedia</name>
    <name type="common">Enterobacter intermedius</name>
    <dbReference type="NCBI Taxonomy" id="61648"/>
    <lineage>
        <taxon>Bacteria</taxon>
        <taxon>Pseudomonadati</taxon>
        <taxon>Pseudomonadota</taxon>
        <taxon>Gammaproteobacteria</taxon>
        <taxon>Enterobacterales</taxon>
        <taxon>Enterobacteriaceae</taxon>
        <taxon>Kluyvera</taxon>
    </lineage>
</organism>
<name>A0AA95JYY8_KLUIN</name>
<proteinExistence type="predicted"/>
<evidence type="ECO:0000313" key="2">
    <source>
        <dbReference type="Proteomes" id="UP001177527"/>
    </source>
</evidence>
<dbReference type="RefSeq" id="WP_280555528.1">
    <property type="nucleotide sequence ID" value="NZ_CP123488.1"/>
</dbReference>